<dbReference type="InterPro" id="IPR036259">
    <property type="entry name" value="MFS_trans_sf"/>
</dbReference>
<comment type="subcellular location">
    <subcellularLocation>
        <location evidence="1">Membrane</location>
        <topology evidence="1">Multi-pass membrane protein</topology>
    </subcellularLocation>
</comment>
<feature type="transmembrane region" description="Helical" evidence="6">
    <location>
        <begin position="88"/>
        <end position="107"/>
    </location>
</feature>
<feature type="transmembrane region" description="Helical" evidence="6">
    <location>
        <begin position="356"/>
        <end position="377"/>
    </location>
</feature>
<evidence type="ECO:0000259" key="7">
    <source>
        <dbReference type="PROSITE" id="PS50850"/>
    </source>
</evidence>
<dbReference type="FunFam" id="1.20.1250.20:FF:000011">
    <property type="entry name" value="MFS multidrug transporter, putative"/>
    <property type="match status" value="1"/>
</dbReference>
<dbReference type="VEuPathDB" id="FungiDB:AB675_11028"/>
<feature type="transmembrane region" description="Helical" evidence="6">
    <location>
        <begin position="173"/>
        <end position="196"/>
    </location>
</feature>
<dbReference type="STRING" id="1664694.A0A0N0NHP8"/>
<feature type="transmembrane region" description="Helical" evidence="6">
    <location>
        <begin position="114"/>
        <end position="133"/>
    </location>
</feature>
<feature type="transmembrane region" description="Helical" evidence="6">
    <location>
        <begin position="416"/>
        <end position="435"/>
    </location>
</feature>
<protein>
    <submittedName>
        <fullName evidence="8">Putative transporter</fullName>
    </submittedName>
</protein>
<keyword evidence="9" id="KW-1185">Reference proteome</keyword>
<feature type="transmembrane region" description="Helical" evidence="6">
    <location>
        <begin position="389"/>
        <end position="409"/>
    </location>
</feature>
<feature type="transmembrane region" description="Helical" evidence="6">
    <location>
        <begin position="275"/>
        <end position="295"/>
    </location>
</feature>
<keyword evidence="3 6" id="KW-1133">Transmembrane helix</keyword>
<keyword evidence="2 6" id="KW-0812">Transmembrane</keyword>
<dbReference type="InterPro" id="IPR020846">
    <property type="entry name" value="MFS_dom"/>
</dbReference>
<evidence type="ECO:0000313" key="9">
    <source>
        <dbReference type="Proteomes" id="UP000038010"/>
    </source>
</evidence>
<evidence type="ECO:0000256" key="2">
    <source>
        <dbReference type="ARBA" id="ARBA00022692"/>
    </source>
</evidence>
<dbReference type="RefSeq" id="XP_017994482.1">
    <property type="nucleotide sequence ID" value="XM_018139841.1"/>
</dbReference>
<evidence type="ECO:0000256" key="4">
    <source>
        <dbReference type="ARBA" id="ARBA00023136"/>
    </source>
</evidence>
<feature type="compositionally biased region" description="Polar residues" evidence="5">
    <location>
        <begin position="10"/>
        <end position="20"/>
    </location>
</feature>
<evidence type="ECO:0000313" key="8">
    <source>
        <dbReference type="EMBL" id="KPI34519.1"/>
    </source>
</evidence>
<proteinExistence type="predicted"/>
<dbReference type="EMBL" id="LFJN01000058">
    <property type="protein sequence ID" value="KPI34519.1"/>
    <property type="molecule type" value="Genomic_DNA"/>
</dbReference>
<evidence type="ECO:0000256" key="1">
    <source>
        <dbReference type="ARBA" id="ARBA00004141"/>
    </source>
</evidence>
<dbReference type="InterPro" id="IPR011701">
    <property type="entry name" value="MFS"/>
</dbReference>
<feature type="transmembrane region" description="Helical" evidence="6">
    <location>
        <begin position="315"/>
        <end position="335"/>
    </location>
</feature>
<feature type="domain" description="Major facilitator superfamily (MFS) profile" evidence="7">
    <location>
        <begin position="49"/>
        <end position="478"/>
    </location>
</feature>
<dbReference type="Gene3D" id="1.20.1250.20">
    <property type="entry name" value="MFS general substrate transporter like domains"/>
    <property type="match status" value="1"/>
</dbReference>
<dbReference type="OrthoDB" id="6770063at2759"/>
<name>A0A0N0NHP8_9EURO</name>
<feature type="transmembrane region" description="Helical" evidence="6">
    <location>
        <begin position="455"/>
        <end position="474"/>
    </location>
</feature>
<comment type="caution">
    <text evidence="8">The sequence shown here is derived from an EMBL/GenBank/DDBJ whole genome shotgun (WGS) entry which is preliminary data.</text>
</comment>
<dbReference type="PROSITE" id="PS50850">
    <property type="entry name" value="MFS"/>
    <property type="match status" value="1"/>
</dbReference>
<sequence>MGVDVERVPGQQSCQETRIQVHSPAPVSWDGDDDPEHPQNWKRSRKWAAIAIVSAFTLMSPVASSIIAPSLQAIGQDLDIESESERSLCLSIFVLGFAFGPLVLGPLSEMYGRTIILQASNVLFVIFNTAGGFSRTKTQLIVCRLFGGIGGSAPLALGPAILVDLFAPEERGLAAGVYSFMPIMGPAIGPICGGFLTEYGSWRWGFWGVSIANAPILLLGVLLLQETYAPTLLKRRRELLEKECPGLSRNTEQRNFTTEITSAMIRPLRMMTTQVIIIVMGVYQAYVYGLMYIVLTTFPTLWREQYHQKVSIAGLNYISLGLGYSLGILASGRLQDLTYAALKRRNGNIGLPEFRIPLLFPVSAVVLPLGFLLYGWAAERTFHWIVPNIGAFVFAAGIMTGFNALMTYVLDSYTTYAASAAAATAVLRSIAAFLLPLGAESMYKTLGWGWGNTLLGGLAIGVGLPAAVCVWIWGSELRRRSTFGQD</sequence>
<dbReference type="PANTHER" id="PTHR23502:SF60">
    <property type="entry name" value="MAJOR FACILITATOR SUPERFAMILY (MFS) PROFILE DOMAIN-CONTAINING PROTEIN-RELATED"/>
    <property type="match status" value="1"/>
</dbReference>
<evidence type="ECO:0000256" key="6">
    <source>
        <dbReference type="SAM" id="Phobius"/>
    </source>
</evidence>
<feature type="transmembrane region" description="Helical" evidence="6">
    <location>
        <begin position="47"/>
        <end position="68"/>
    </location>
</feature>
<reference evidence="8 9" key="1">
    <citation type="submission" date="2015-06" db="EMBL/GenBank/DDBJ databases">
        <title>Draft genome of the ant-associated black yeast Phialophora attae CBS 131958.</title>
        <authorList>
            <person name="Moreno L.F."/>
            <person name="Stielow B.J."/>
            <person name="de Hoog S."/>
            <person name="Vicente V.A."/>
            <person name="Weiss V.A."/>
            <person name="de Vries M."/>
            <person name="Cruz L.M."/>
            <person name="Souza E.M."/>
        </authorList>
    </citation>
    <scope>NUCLEOTIDE SEQUENCE [LARGE SCALE GENOMIC DNA]</scope>
    <source>
        <strain evidence="8 9">CBS 131958</strain>
    </source>
</reference>
<dbReference type="Proteomes" id="UP000038010">
    <property type="component" value="Unassembled WGS sequence"/>
</dbReference>
<gene>
    <name evidence="8" type="ORF">AB675_11028</name>
</gene>
<accession>A0A0N0NHP8</accession>
<dbReference type="PANTHER" id="PTHR23502">
    <property type="entry name" value="MAJOR FACILITATOR SUPERFAMILY"/>
    <property type="match status" value="1"/>
</dbReference>
<dbReference type="GO" id="GO:0022857">
    <property type="term" value="F:transmembrane transporter activity"/>
    <property type="evidence" value="ECO:0007669"/>
    <property type="project" value="InterPro"/>
</dbReference>
<feature type="region of interest" description="Disordered" evidence="5">
    <location>
        <begin position="1"/>
        <end position="40"/>
    </location>
</feature>
<dbReference type="GO" id="GO:0016020">
    <property type="term" value="C:membrane"/>
    <property type="evidence" value="ECO:0007669"/>
    <property type="project" value="UniProtKB-SubCell"/>
</dbReference>
<evidence type="ECO:0000256" key="3">
    <source>
        <dbReference type="ARBA" id="ARBA00022989"/>
    </source>
</evidence>
<organism evidence="8 9">
    <name type="scientific">Cyphellophora attinorum</name>
    <dbReference type="NCBI Taxonomy" id="1664694"/>
    <lineage>
        <taxon>Eukaryota</taxon>
        <taxon>Fungi</taxon>
        <taxon>Dikarya</taxon>
        <taxon>Ascomycota</taxon>
        <taxon>Pezizomycotina</taxon>
        <taxon>Eurotiomycetes</taxon>
        <taxon>Chaetothyriomycetidae</taxon>
        <taxon>Chaetothyriales</taxon>
        <taxon>Cyphellophoraceae</taxon>
        <taxon>Cyphellophora</taxon>
    </lineage>
</organism>
<evidence type="ECO:0000256" key="5">
    <source>
        <dbReference type="SAM" id="MobiDB-lite"/>
    </source>
</evidence>
<dbReference type="SUPFAM" id="SSF103473">
    <property type="entry name" value="MFS general substrate transporter"/>
    <property type="match status" value="1"/>
</dbReference>
<feature type="transmembrane region" description="Helical" evidence="6">
    <location>
        <begin position="202"/>
        <end position="224"/>
    </location>
</feature>
<dbReference type="Pfam" id="PF07690">
    <property type="entry name" value="MFS_1"/>
    <property type="match status" value="1"/>
</dbReference>
<feature type="transmembrane region" description="Helical" evidence="6">
    <location>
        <begin position="145"/>
        <end position="166"/>
    </location>
</feature>
<dbReference type="AlphaFoldDB" id="A0A0N0NHP8"/>
<keyword evidence="4 6" id="KW-0472">Membrane</keyword>
<dbReference type="GeneID" id="28731721"/>
<dbReference type="CDD" id="cd17323">
    <property type="entry name" value="MFS_Tpo1_MDR_like"/>
    <property type="match status" value="1"/>
</dbReference>